<dbReference type="KEGG" id="enn:FRE64_00325"/>
<keyword evidence="2" id="KW-0456">Lyase</keyword>
<dbReference type="EMBL" id="CP042326">
    <property type="protein sequence ID" value="QDZ38526.1"/>
    <property type="molecule type" value="Genomic_DNA"/>
</dbReference>
<dbReference type="Pfam" id="PF04244">
    <property type="entry name" value="DPRP"/>
    <property type="match status" value="1"/>
</dbReference>
<dbReference type="RefSeq" id="WP_146294137.1">
    <property type="nucleotide sequence ID" value="NZ_CP042326.1"/>
</dbReference>
<dbReference type="PANTHER" id="PTHR38657:SF1">
    <property type="entry name" value="SLR1343 PROTEIN"/>
    <property type="match status" value="1"/>
</dbReference>
<gene>
    <name evidence="2" type="ORF">FRE64_00325</name>
</gene>
<dbReference type="Gene3D" id="1.25.40.80">
    <property type="match status" value="1"/>
</dbReference>
<dbReference type="InterPro" id="IPR036134">
    <property type="entry name" value="Crypto/Photolyase_FAD-like_sf"/>
</dbReference>
<dbReference type="PANTHER" id="PTHR38657">
    <property type="entry name" value="SLR1343 PROTEIN"/>
    <property type="match status" value="1"/>
</dbReference>
<feature type="region of interest" description="Disordered" evidence="1">
    <location>
        <begin position="169"/>
        <end position="190"/>
    </location>
</feature>
<dbReference type="Gene3D" id="1.10.579.10">
    <property type="entry name" value="DNA Cyclobutane Dipyrimidine Photolyase, subunit A, domain 3"/>
    <property type="match status" value="1"/>
</dbReference>
<reference evidence="2" key="1">
    <citation type="submission" date="2019-08" db="EMBL/GenBank/DDBJ databases">
        <title>Carotenoids and Carotenoid Binding Proteins in the Halophilic Cyanobacterium Euhalothece sp. ZM00.</title>
        <authorList>
            <person name="Cho S.M."/>
            <person name="Song J.Y."/>
            <person name="Park Y.-I."/>
        </authorList>
    </citation>
    <scope>NUCLEOTIDE SEQUENCE [LARGE SCALE GENOMIC DNA]</scope>
    <source>
        <strain evidence="2">Z-M001</strain>
    </source>
</reference>
<dbReference type="InterPro" id="IPR052551">
    <property type="entry name" value="UV-DNA_repair_photolyase"/>
</dbReference>
<keyword evidence="3" id="KW-1185">Reference proteome</keyword>
<dbReference type="Gene3D" id="3.40.50.620">
    <property type="entry name" value="HUPs"/>
    <property type="match status" value="1"/>
</dbReference>
<sequence>MVIGIWVLGTQLSQQQAALQSCQSEKAIVPVIMIESWELVTQRPYHQQKLVLIWSAMRHFAKTLQQAGWTVSYQIAHDFRTPLQNWVHDNQITELRVMRPSDRAFISWINQLDLSCEISLLPNNHFLWSTEEFQNWANPRKRILMEDFYRQGRKRFNVLMEANKPVGGNWNFDQENRKPPNQKLTPPSPLKFSPDEITQTVIKEVKSLPFNTYGNIEPFSWGVTREQAQQVLSHFISNNLANFGTYQDAMVSDQTTLWHSLLSPYLNLGLLHPWEVISAVEQAYWEQNFPLNSVEGIIRQILGWREFLNGIYHWVDLDYDQSNWFNHTYPLPDFFWDSNQTDLNCLKEVLKQIEETGYAHHIQRLMILSNFALIVGISPQQLKEWFHATFIDAYEWVMVTNVIGMGQFADGGVFASKPYVASANYINKMSNYCQNCRYNPRKRSQEEACPFNFFYWDFLARHRDQLKSLGRMNLVLGNLRKIDSEELAEMQNLAVEWRNQHESKLS</sequence>
<dbReference type="AlphaFoldDB" id="A0A5B8NHZ9"/>
<dbReference type="OrthoDB" id="5288100at2"/>
<evidence type="ECO:0000256" key="1">
    <source>
        <dbReference type="SAM" id="MobiDB-lite"/>
    </source>
</evidence>
<name>A0A5B8NHZ9_9CHRO</name>
<dbReference type="Gene3D" id="1.10.10.1710">
    <property type="entry name" value="Deoxyribodipyrimidine photolyase-related"/>
    <property type="match status" value="1"/>
</dbReference>
<protein>
    <submittedName>
        <fullName evidence="2">Cryptochrome/photolyase family protein</fullName>
    </submittedName>
</protein>
<evidence type="ECO:0000313" key="2">
    <source>
        <dbReference type="EMBL" id="QDZ38526.1"/>
    </source>
</evidence>
<dbReference type="GO" id="GO:0016829">
    <property type="term" value="F:lyase activity"/>
    <property type="evidence" value="ECO:0007669"/>
    <property type="project" value="UniProtKB-KW"/>
</dbReference>
<organism evidence="2 3">
    <name type="scientific">Euhalothece natronophila Z-M001</name>
    <dbReference type="NCBI Taxonomy" id="522448"/>
    <lineage>
        <taxon>Bacteria</taxon>
        <taxon>Bacillati</taxon>
        <taxon>Cyanobacteriota</taxon>
        <taxon>Cyanophyceae</taxon>
        <taxon>Oscillatoriophycideae</taxon>
        <taxon>Chroococcales</taxon>
        <taxon>Halothecacae</taxon>
        <taxon>Halothece cluster</taxon>
        <taxon>Euhalothece</taxon>
    </lineage>
</organism>
<accession>A0A5B8NHZ9</accession>
<proteinExistence type="predicted"/>
<dbReference type="InterPro" id="IPR007357">
    <property type="entry name" value="PhrB-like"/>
</dbReference>
<dbReference type="Proteomes" id="UP000318453">
    <property type="component" value="Chromosome"/>
</dbReference>
<dbReference type="InterPro" id="IPR014729">
    <property type="entry name" value="Rossmann-like_a/b/a_fold"/>
</dbReference>
<evidence type="ECO:0000313" key="3">
    <source>
        <dbReference type="Proteomes" id="UP000318453"/>
    </source>
</evidence>
<dbReference type="SUPFAM" id="SSF48173">
    <property type="entry name" value="Cryptochrome/photolyase FAD-binding domain"/>
    <property type="match status" value="1"/>
</dbReference>